<dbReference type="InterPro" id="IPR001310">
    <property type="entry name" value="Histidine_triad_HIT"/>
</dbReference>
<dbReference type="PRINTS" id="PR00332">
    <property type="entry name" value="HISTRIAD"/>
</dbReference>
<dbReference type="Gene3D" id="3.30.428.10">
    <property type="entry name" value="HIT-like"/>
    <property type="match status" value="1"/>
</dbReference>
<dbReference type="OrthoDB" id="9784774at2"/>
<accession>A0A833HPJ2</accession>
<dbReference type="PANTHER" id="PTHR23089">
    <property type="entry name" value="HISTIDINE TRIAD HIT PROTEIN"/>
    <property type="match status" value="1"/>
</dbReference>
<dbReference type="PROSITE" id="PS00892">
    <property type="entry name" value="HIT_1"/>
    <property type="match status" value="1"/>
</dbReference>
<sequence length="115" mass="12821">MSDCIFCKIAKGEIPSELLYENQHVVAFKDINPQAPIHLLVIPKEHIPSATDLTAIQIKELIPEIFTAIHHLVKEFNLDSKGYRIVNNCGQFGGQSVTHLHFHILGGQQLQLSLG</sequence>
<dbReference type="RefSeq" id="WP_151865565.1">
    <property type="nucleotide sequence ID" value="NZ_WBZB01000016.1"/>
</dbReference>
<dbReference type="InterPro" id="IPR019808">
    <property type="entry name" value="Histidine_triad_CS"/>
</dbReference>
<dbReference type="PROSITE" id="PS51084">
    <property type="entry name" value="HIT_2"/>
    <property type="match status" value="1"/>
</dbReference>
<feature type="short sequence motif" description="Histidine triad motif" evidence="2 3">
    <location>
        <begin position="99"/>
        <end position="103"/>
    </location>
</feature>
<gene>
    <name evidence="5" type="ORF">F8153_06490</name>
</gene>
<evidence type="ECO:0000256" key="1">
    <source>
        <dbReference type="PIRSR" id="PIRSR601310-1"/>
    </source>
</evidence>
<organism evidence="5 6">
    <name type="scientific">Alkaliphilus serpentinus</name>
    <dbReference type="NCBI Taxonomy" id="1482731"/>
    <lineage>
        <taxon>Bacteria</taxon>
        <taxon>Bacillati</taxon>
        <taxon>Bacillota</taxon>
        <taxon>Clostridia</taxon>
        <taxon>Peptostreptococcales</taxon>
        <taxon>Natronincolaceae</taxon>
        <taxon>Alkaliphilus</taxon>
    </lineage>
</organism>
<evidence type="ECO:0000256" key="3">
    <source>
        <dbReference type="PROSITE-ProRule" id="PRU00464"/>
    </source>
</evidence>
<proteinExistence type="predicted"/>
<feature type="active site" description="Tele-AMP-histidine intermediate" evidence="1">
    <location>
        <position position="101"/>
    </location>
</feature>
<dbReference type="EMBL" id="WBZB01000016">
    <property type="protein sequence ID" value="KAB3530753.1"/>
    <property type="molecule type" value="Genomic_DNA"/>
</dbReference>
<dbReference type="InterPro" id="IPR036265">
    <property type="entry name" value="HIT-like_sf"/>
</dbReference>
<keyword evidence="6" id="KW-1185">Reference proteome</keyword>
<dbReference type="SUPFAM" id="SSF54197">
    <property type="entry name" value="HIT-like"/>
    <property type="match status" value="1"/>
</dbReference>
<evidence type="ECO:0000313" key="5">
    <source>
        <dbReference type="EMBL" id="KAB3530753.1"/>
    </source>
</evidence>
<dbReference type="GO" id="GO:0003824">
    <property type="term" value="F:catalytic activity"/>
    <property type="evidence" value="ECO:0007669"/>
    <property type="project" value="InterPro"/>
</dbReference>
<dbReference type="AlphaFoldDB" id="A0A833HPJ2"/>
<feature type="domain" description="HIT" evidence="4">
    <location>
        <begin position="5"/>
        <end position="115"/>
    </location>
</feature>
<evidence type="ECO:0000256" key="2">
    <source>
        <dbReference type="PIRSR" id="PIRSR601310-3"/>
    </source>
</evidence>
<dbReference type="Pfam" id="PF01230">
    <property type="entry name" value="HIT"/>
    <property type="match status" value="1"/>
</dbReference>
<reference evidence="5 6" key="1">
    <citation type="submission" date="2019-10" db="EMBL/GenBank/DDBJ databases">
        <title>Alkaliphilus serpentinus sp. nov. and Alkaliphilus pronyensis sp. nov., two novel anaerobic alkaliphilic species isolated from the serpentinized-hosted hydrothermal field of the Prony Bay (New Caledonia).</title>
        <authorList>
            <person name="Postec A."/>
        </authorList>
    </citation>
    <scope>NUCLEOTIDE SEQUENCE [LARGE SCALE GENOMIC DNA]</scope>
    <source>
        <strain evidence="5 6">LacT</strain>
    </source>
</reference>
<dbReference type="InterPro" id="IPR011146">
    <property type="entry name" value="HIT-like"/>
</dbReference>
<protein>
    <submittedName>
        <fullName evidence="5">Histidine triad nucleotide-binding protein</fullName>
    </submittedName>
</protein>
<comment type="caution">
    <text evidence="5">The sequence shown here is derived from an EMBL/GenBank/DDBJ whole genome shotgun (WGS) entry which is preliminary data.</text>
</comment>
<evidence type="ECO:0000313" key="6">
    <source>
        <dbReference type="Proteomes" id="UP000465601"/>
    </source>
</evidence>
<evidence type="ECO:0000259" key="4">
    <source>
        <dbReference type="PROSITE" id="PS51084"/>
    </source>
</evidence>
<name>A0A833HPJ2_9FIRM</name>
<dbReference type="CDD" id="cd01276">
    <property type="entry name" value="PKCI_related"/>
    <property type="match status" value="1"/>
</dbReference>
<dbReference type="Proteomes" id="UP000465601">
    <property type="component" value="Unassembled WGS sequence"/>
</dbReference>